<evidence type="ECO:0000256" key="2">
    <source>
        <dbReference type="RuleBase" id="RU362080"/>
    </source>
</evidence>
<gene>
    <name evidence="3" type="ORF">AMC81_PB00002</name>
    <name evidence="4" type="ORF">HER27_023865</name>
</gene>
<comment type="function">
    <text evidence="2">Antitoxin component of a type II toxin-antitoxin (TA) system.</text>
</comment>
<dbReference type="NCBIfam" id="TIGR01552">
    <property type="entry name" value="phd_fam"/>
    <property type="match status" value="1"/>
</dbReference>
<accession>A0A192THA7</accession>
<geneLocation type="plasmid" evidence="4 6">
    <name>pBS3b</name>
</geneLocation>
<evidence type="ECO:0000313" key="6">
    <source>
        <dbReference type="Proteomes" id="UP000540266"/>
    </source>
</evidence>
<dbReference type="InterPro" id="IPR036165">
    <property type="entry name" value="YefM-like_sf"/>
</dbReference>
<evidence type="ECO:0000256" key="1">
    <source>
        <dbReference type="ARBA" id="ARBA00009981"/>
    </source>
</evidence>
<keyword evidence="5" id="KW-1185">Reference proteome</keyword>
<geneLocation type="plasmid" evidence="3 5">
    <name>pRphaN771b</name>
</geneLocation>
<dbReference type="Gene3D" id="3.40.1620.10">
    <property type="entry name" value="YefM-like domain"/>
    <property type="match status" value="1"/>
</dbReference>
<name>A0A192THA7_9HYPH</name>
<dbReference type="AlphaFoldDB" id="A0A192THA7"/>
<evidence type="ECO:0000313" key="3">
    <source>
        <dbReference type="EMBL" id="ANL87141.1"/>
    </source>
</evidence>
<sequence length="93" mass="10534">MKLSEQVKPISYLKAHAPEIIRTLKDNPQPVVITLHGEAKAILQDVGRYEETQETLALLKVLALTNRQVEEGKLRPASESFARIRKRLTDDQS</sequence>
<evidence type="ECO:0000313" key="5">
    <source>
        <dbReference type="Proteomes" id="UP000078551"/>
    </source>
</evidence>
<keyword evidence="4" id="KW-0614">Plasmid</keyword>
<reference evidence="4 6" key="2">
    <citation type="submission" date="2020-11" db="EMBL/GenBank/DDBJ databases">
        <title>Indigenous Rhizobia Nodulating Common beans in Western Kenya.</title>
        <authorList>
            <person name="Wekesa C.S."/>
            <person name="Oelmueller R."/>
            <person name="Furch A.C."/>
        </authorList>
    </citation>
    <scope>NUCLEOTIDE SEQUENCE [LARGE SCALE GENOMIC DNA]</scope>
    <source>
        <strain evidence="6">BS3</strain>
        <strain evidence="4">S3</strain>
        <plasmid evidence="4 6">pBS3b</plasmid>
    </source>
</reference>
<dbReference type="PANTHER" id="PTHR33713:SF11">
    <property type="entry name" value="PREVENT-HOST-DEATH FAMILY PROTEIN"/>
    <property type="match status" value="1"/>
</dbReference>
<evidence type="ECO:0000313" key="4">
    <source>
        <dbReference type="EMBL" id="QPK11706.1"/>
    </source>
</evidence>
<dbReference type="InterPro" id="IPR051405">
    <property type="entry name" value="phD/YefM_antitoxin"/>
</dbReference>
<proteinExistence type="inferred from homology"/>
<comment type="similarity">
    <text evidence="1 2">Belongs to the phD/YefM antitoxin family.</text>
</comment>
<dbReference type="EMBL" id="CP064933">
    <property type="protein sequence ID" value="QPK11706.1"/>
    <property type="molecule type" value="Genomic_DNA"/>
</dbReference>
<dbReference type="EMBL" id="CP013570">
    <property type="protein sequence ID" value="ANL87141.1"/>
    <property type="molecule type" value="Genomic_DNA"/>
</dbReference>
<dbReference type="RefSeq" id="WP_064825877.1">
    <property type="nucleotide sequence ID" value="NZ_CP013533.1"/>
</dbReference>
<dbReference type="Proteomes" id="UP000540266">
    <property type="component" value="Plasmid pBS3b"/>
</dbReference>
<reference evidence="3 5" key="1">
    <citation type="submission" date="2015-11" db="EMBL/GenBank/DDBJ databases">
        <title>The limits of bacterial species coexistence and the symbiotic plasmid transference in sympatric Rhizobium populations.</title>
        <authorList>
            <person name="Perez-Carrascal O.M."/>
            <person name="VanInsberghe D."/>
            <person name="Juarez S."/>
            <person name="Polz M.F."/>
            <person name="Vinuesa P."/>
            <person name="Gonzalez V."/>
        </authorList>
    </citation>
    <scope>NUCLEOTIDE SEQUENCE [LARGE SCALE GENOMIC DNA]</scope>
    <source>
        <strain evidence="3 5">N771</strain>
        <plasmid evidence="3 5">pRphaN771b</plasmid>
    </source>
</reference>
<dbReference type="Proteomes" id="UP000078551">
    <property type="component" value="Plasmid pRphaN771b"/>
</dbReference>
<dbReference type="GeneID" id="45959633"/>
<protein>
    <recommendedName>
        <fullName evidence="2">Antitoxin</fullName>
    </recommendedName>
</protein>
<organism evidence="4 6">
    <name type="scientific">Rhizobium phaseoli</name>
    <dbReference type="NCBI Taxonomy" id="396"/>
    <lineage>
        <taxon>Bacteria</taxon>
        <taxon>Pseudomonadati</taxon>
        <taxon>Pseudomonadota</taxon>
        <taxon>Alphaproteobacteria</taxon>
        <taxon>Hyphomicrobiales</taxon>
        <taxon>Rhizobiaceae</taxon>
        <taxon>Rhizobium/Agrobacterium group</taxon>
        <taxon>Rhizobium</taxon>
    </lineage>
</organism>
<dbReference type="SUPFAM" id="SSF143120">
    <property type="entry name" value="YefM-like"/>
    <property type="match status" value="1"/>
</dbReference>
<dbReference type="Pfam" id="PF02604">
    <property type="entry name" value="PhdYeFM_antitox"/>
    <property type="match status" value="1"/>
</dbReference>
<dbReference type="InterPro" id="IPR006442">
    <property type="entry name" value="Antitoxin_Phd/YefM"/>
</dbReference>
<dbReference type="PANTHER" id="PTHR33713">
    <property type="entry name" value="ANTITOXIN YAFN-RELATED"/>
    <property type="match status" value="1"/>
</dbReference>